<proteinExistence type="inferred from homology"/>
<keyword evidence="6" id="KW-0456">Lyase</keyword>
<feature type="domain" description="Fe-S hydro-lyase tartrate dehydratase alpha-type catalytic" evidence="7">
    <location>
        <begin position="11"/>
        <end position="279"/>
    </location>
</feature>
<dbReference type="Proteomes" id="UP001157911">
    <property type="component" value="Unassembled WGS sequence"/>
</dbReference>
<dbReference type="NCBIfam" id="TIGR00722">
    <property type="entry name" value="ttdA_fumA_fumB"/>
    <property type="match status" value="1"/>
</dbReference>
<gene>
    <name evidence="8" type="ORF">SAMN06265339_0113</name>
</gene>
<dbReference type="EMBL" id="FXUB01000001">
    <property type="protein sequence ID" value="SMP03330.1"/>
    <property type="molecule type" value="Genomic_DNA"/>
</dbReference>
<evidence type="ECO:0000256" key="6">
    <source>
        <dbReference type="ARBA" id="ARBA00023239"/>
    </source>
</evidence>
<evidence type="ECO:0000256" key="4">
    <source>
        <dbReference type="ARBA" id="ARBA00023004"/>
    </source>
</evidence>
<sequence>MREIHVDEIRKAVKKLCMDANYYLPEDVLSAFEEGKRKEESETGKNVFDILKENASIAATEQIPYCQDTGFAVLFVEIGQDVRFVGGSLEDAINQGVAEGYTEGYLRKSIVSDPLFDRKNTGNNTPAVVHYSIVPGDKVRITMAAKGGGSENMSRLAMLKPADGVEGVKKFVLETVSKAGPNPCPPIIVGVGIGGTFEKVAFLAKKALLRPIGDRNKDPRYAELELELLDEINKLGIGPAGFGGRVTALDVKIEWYPCHIASLPVAVNIQCHASRHKEIEI</sequence>
<comment type="caution">
    <text evidence="8">The sequence shown here is derived from an EMBL/GenBank/DDBJ whole genome shotgun (WGS) entry which is preliminary data.</text>
</comment>
<keyword evidence="2" id="KW-0004">4Fe-4S</keyword>
<keyword evidence="4" id="KW-0408">Iron</keyword>
<evidence type="ECO:0000256" key="2">
    <source>
        <dbReference type="ARBA" id="ARBA00022485"/>
    </source>
</evidence>
<dbReference type="PANTHER" id="PTHR30389:SF17">
    <property type="entry name" value="L(+)-TARTRATE DEHYDRATASE SUBUNIT ALPHA-RELATED"/>
    <property type="match status" value="1"/>
</dbReference>
<evidence type="ECO:0000259" key="7">
    <source>
        <dbReference type="Pfam" id="PF05681"/>
    </source>
</evidence>
<keyword evidence="9" id="KW-1185">Reference proteome</keyword>
<name>A0ABY1N8U6_9BACT</name>
<comment type="similarity">
    <text evidence="1">Belongs to the class-I fumarase family.</text>
</comment>
<reference evidence="8 9" key="1">
    <citation type="submission" date="2017-05" db="EMBL/GenBank/DDBJ databases">
        <authorList>
            <person name="Varghese N."/>
            <person name="Submissions S."/>
        </authorList>
    </citation>
    <scope>NUCLEOTIDE SEQUENCE [LARGE SCALE GENOMIC DNA]</scope>
    <source>
        <strain evidence="8 9">DSM 15522</strain>
    </source>
</reference>
<keyword evidence="3" id="KW-0479">Metal-binding</keyword>
<dbReference type="RefSeq" id="WP_283399625.1">
    <property type="nucleotide sequence ID" value="NZ_FXUB01000001.1"/>
</dbReference>
<evidence type="ECO:0000313" key="9">
    <source>
        <dbReference type="Proteomes" id="UP001157911"/>
    </source>
</evidence>
<dbReference type="Pfam" id="PF05681">
    <property type="entry name" value="Fumerase"/>
    <property type="match status" value="1"/>
</dbReference>
<dbReference type="NCBIfam" id="NF004885">
    <property type="entry name" value="PRK06246.1"/>
    <property type="match status" value="1"/>
</dbReference>
<dbReference type="InterPro" id="IPR051208">
    <property type="entry name" value="Class-I_Fumarase/Tartrate_DH"/>
</dbReference>
<accession>A0ABY1N8U6</accession>
<dbReference type="PANTHER" id="PTHR30389">
    <property type="entry name" value="FUMARATE HYDRATASE-RELATED"/>
    <property type="match status" value="1"/>
</dbReference>
<evidence type="ECO:0000313" key="8">
    <source>
        <dbReference type="EMBL" id="SMP03330.1"/>
    </source>
</evidence>
<evidence type="ECO:0000256" key="5">
    <source>
        <dbReference type="ARBA" id="ARBA00023014"/>
    </source>
</evidence>
<organism evidence="8 9">
    <name type="scientific">Desulfurobacterium pacificum</name>
    <dbReference type="NCBI Taxonomy" id="240166"/>
    <lineage>
        <taxon>Bacteria</taxon>
        <taxon>Pseudomonadati</taxon>
        <taxon>Aquificota</taxon>
        <taxon>Aquificia</taxon>
        <taxon>Desulfurobacteriales</taxon>
        <taxon>Desulfurobacteriaceae</taxon>
        <taxon>Desulfurobacterium</taxon>
    </lineage>
</organism>
<protein>
    <submittedName>
        <fullName evidence="8">Fumarase, class I alpha subunit</fullName>
    </submittedName>
</protein>
<dbReference type="InterPro" id="IPR004646">
    <property type="entry name" value="Fe-S_hydro-lyase_TtdA-typ_cat"/>
</dbReference>
<evidence type="ECO:0000256" key="1">
    <source>
        <dbReference type="ARBA" id="ARBA00008876"/>
    </source>
</evidence>
<evidence type="ECO:0000256" key="3">
    <source>
        <dbReference type="ARBA" id="ARBA00022723"/>
    </source>
</evidence>
<keyword evidence="5" id="KW-0411">Iron-sulfur</keyword>